<gene>
    <name evidence="2" type="ORF">Fot_55627</name>
</gene>
<sequence>MDTGASNMEAEGNVHLQISELNARLSETGSVGPIIFEPQTCSVETNNSSTANSVSQTRPAIRAPEKKLTLFALRLAVLEKAASGIGTLGFIWATVVLLGGFAITLDKTDFWFISVILLIEGTRIFSRSLELEWQHQATWSITDVGINNFLAIKSSSSLIFRTVKKVFRPIFHSRKASQRKQGDFRDDSSS</sequence>
<keyword evidence="1" id="KW-0472">Membrane</keyword>
<dbReference type="EMBL" id="JBFOLJ010000028">
    <property type="protein sequence ID" value="KAL2458597.1"/>
    <property type="molecule type" value="Genomic_DNA"/>
</dbReference>
<keyword evidence="3" id="KW-1185">Reference proteome</keyword>
<reference evidence="3" key="1">
    <citation type="submission" date="2024-07" db="EMBL/GenBank/DDBJ databases">
        <title>Two chromosome-level genome assemblies of Korean endemic species Abeliophyllum distichum and Forsythia ovata (Oleaceae).</title>
        <authorList>
            <person name="Jang H."/>
        </authorList>
    </citation>
    <scope>NUCLEOTIDE SEQUENCE [LARGE SCALE GENOMIC DNA]</scope>
</reference>
<dbReference type="PANTHER" id="PTHR33115:SF50">
    <property type="entry name" value="ARM REPEAT SUPERFAMILY PROTEIN"/>
    <property type="match status" value="1"/>
</dbReference>
<dbReference type="PANTHER" id="PTHR33115">
    <property type="entry name" value="ARM REPEAT SUPERFAMILY PROTEIN"/>
    <property type="match status" value="1"/>
</dbReference>
<proteinExistence type="predicted"/>
<keyword evidence="1" id="KW-0812">Transmembrane</keyword>
<dbReference type="Proteomes" id="UP001604277">
    <property type="component" value="Unassembled WGS sequence"/>
</dbReference>
<evidence type="ECO:0000313" key="3">
    <source>
        <dbReference type="Proteomes" id="UP001604277"/>
    </source>
</evidence>
<name>A0ABD1P400_9LAMI</name>
<keyword evidence="1" id="KW-1133">Transmembrane helix</keyword>
<evidence type="ECO:0000313" key="2">
    <source>
        <dbReference type="EMBL" id="KAL2458597.1"/>
    </source>
</evidence>
<protein>
    <submittedName>
        <fullName evidence="2">ARM repeat superfamily protein</fullName>
    </submittedName>
</protein>
<comment type="caution">
    <text evidence="2">The sequence shown here is derived from an EMBL/GenBank/DDBJ whole genome shotgun (WGS) entry which is preliminary data.</text>
</comment>
<evidence type="ECO:0000256" key="1">
    <source>
        <dbReference type="SAM" id="Phobius"/>
    </source>
</evidence>
<organism evidence="2 3">
    <name type="scientific">Forsythia ovata</name>
    <dbReference type="NCBI Taxonomy" id="205694"/>
    <lineage>
        <taxon>Eukaryota</taxon>
        <taxon>Viridiplantae</taxon>
        <taxon>Streptophyta</taxon>
        <taxon>Embryophyta</taxon>
        <taxon>Tracheophyta</taxon>
        <taxon>Spermatophyta</taxon>
        <taxon>Magnoliopsida</taxon>
        <taxon>eudicotyledons</taxon>
        <taxon>Gunneridae</taxon>
        <taxon>Pentapetalae</taxon>
        <taxon>asterids</taxon>
        <taxon>lamiids</taxon>
        <taxon>Lamiales</taxon>
        <taxon>Oleaceae</taxon>
        <taxon>Forsythieae</taxon>
        <taxon>Forsythia</taxon>
    </lineage>
</organism>
<dbReference type="AlphaFoldDB" id="A0ABD1P400"/>
<accession>A0ABD1P400</accession>
<feature type="transmembrane region" description="Helical" evidence="1">
    <location>
        <begin position="81"/>
        <end position="104"/>
    </location>
</feature>